<evidence type="ECO:0000313" key="2">
    <source>
        <dbReference type="EMBL" id="MCM2677745.1"/>
    </source>
</evidence>
<reference evidence="2" key="1">
    <citation type="submission" date="2022-06" db="EMBL/GenBank/DDBJ databases">
        <title>Alkalicoccobacillus porphyridii sp. nov., isolated from a marine red alga, Porphyridium purpureum and reclassification of Shouchella plakortidis and Shouchella gibsonii as Alkalicoccobacillus plakortidis comb. nov. and Alkalicoccobacillus gibsonii comb. nov.</title>
        <authorList>
            <person name="Kim K.H."/>
            <person name="Lee J.K."/>
            <person name="Han D.M."/>
            <person name="Baek J.H."/>
            <person name="Jeon C.O."/>
        </authorList>
    </citation>
    <scope>NUCLEOTIDE SEQUENCE</scope>
    <source>
        <strain evidence="2">DSM 19153</strain>
    </source>
</reference>
<evidence type="ECO:0000256" key="1">
    <source>
        <dbReference type="SAM" id="SignalP"/>
    </source>
</evidence>
<dbReference type="EMBL" id="JAMQJY010000006">
    <property type="protein sequence ID" value="MCM2677745.1"/>
    <property type="molecule type" value="Genomic_DNA"/>
</dbReference>
<keyword evidence="3" id="KW-1185">Reference proteome</keyword>
<sequence length="210" mass="23893">MKLVTIIFLTLVSMMITGCSADSTLTITDTDLSNNEEILFDAIAKETYLFDLEGSLPVGKEMYIGVDYYEFGELIEEKSIFGVGRSHDEDEEFVEEYEKLFISLTEDESTSVVTLDIVVHSENGSYSTYSELGELNVEGKAFSSGSLLKDENNEIKLSEETIDEKNYLASFTISQDGTFRGFDLEHATQPNQDYEFMYLFYVQLQDYEEN</sequence>
<organism evidence="2 3">
    <name type="scientific">Alkalicoccobacillus plakortidis</name>
    <dbReference type="NCBI Taxonomy" id="444060"/>
    <lineage>
        <taxon>Bacteria</taxon>
        <taxon>Bacillati</taxon>
        <taxon>Bacillota</taxon>
        <taxon>Bacilli</taxon>
        <taxon>Bacillales</taxon>
        <taxon>Bacillaceae</taxon>
        <taxon>Alkalicoccobacillus</taxon>
    </lineage>
</organism>
<proteinExistence type="predicted"/>
<evidence type="ECO:0000313" key="3">
    <source>
        <dbReference type="Proteomes" id="UP001203665"/>
    </source>
</evidence>
<keyword evidence="1" id="KW-0732">Signal</keyword>
<protein>
    <recommendedName>
        <fullName evidence="4">Lipoprotein</fullName>
    </recommendedName>
</protein>
<dbReference type="Proteomes" id="UP001203665">
    <property type="component" value="Unassembled WGS sequence"/>
</dbReference>
<dbReference type="PROSITE" id="PS51257">
    <property type="entry name" value="PROKAR_LIPOPROTEIN"/>
    <property type="match status" value="1"/>
</dbReference>
<dbReference type="RefSeq" id="WP_251611548.1">
    <property type="nucleotide sequence ID" value="NZ_JAMQJY010000006.1"/>
</dbReference>
<comment type="caution">
    <text evidence="2">The sequence shown here is derived from an EMBL/GenBank/DDBJ whole genome shotgun (WGS) entry which is preliminary data.</text>
</comment>
<feature type="chain" id="PRO_5045291677" description="Lipoprotein" evidence="1">
    <location>
        <begin position="22"/>
        <end position="210"/>
    </location>
</feature>
<evidence type="ECO:0008006" key="4">
    <source>
        <dbReference type="Google" id="ProtNLM"/>
    </source>
</evidence>
<gene>
    <name evidence="2" type="ORF">NDM98_21550</name>
</gene>
<accession>A0ABT0XPX8</accession>
<name>A0ABT0XPX8_9BACI</name>
<feature type="signal peptide" evidence="1">
    <location>
        <begin position="1"/>
        <end position="21"/>
    </location>
</feature>